<name>A0A512JHL9_9HYPH</name>
<dbReference type="RefSeq" id="WP_147045774.1">
    <property type="nucleotide sequence ID" value="NZ_BJZV01000005.1"/>
</dbReference>
<dbReference type="AlphaFoldDB" id="A0A512JHL9"/>
<gene>
    <name evidence="1" type="ORF">MGN01_13060</name>
</gene>
<dbReference type="InterPro" id="IPR015813">
    <property type="entry name" value="Pyrv/PenolPyrv_kinase-like_dom"/>
</dbReference>
<dbReference type="SUPFAM" id="SSF51621">
    <property type="entry name" value="Phosphoenolpyruvate/pyruvate domain"/>
    <property type="match status" value="1"/>
</dbReference>
<evidence type="ECO:0000313" key="2">
    <source>
        <dbReference type="Proteomes" id="UP000321750"/>
    </source>
</evidence>
<organism evidence="1 2">
    <name type="scientific">Methylobacterium gnaphalii</name>
    <dbReference type="NCBI Taxonomy" id="1010610"/>
    <lineage>
        <taxon>Bacteria</taxon>
        <taxon>Pseudomonadati</taxon>
        <taxon>Pseudomonadota</taxon>
        <taxon>Alphaproteobacteria</taxon>
        <taxon>Hyphomicrobiales</taxon>
        <taxon>Methylobacteriaceae</taxon>
        <taxon>Methylobacterium</taxon>
    </lineage>
</organism>
<sequence length="239" mass="24250">MGPGSDVRAYLITSGGEPDPTCADAWVVDARSAPSSSRAGGEAIRGQGADIAALNGFASLAMTRGISGKRTVPLLIRIEGIDAIDRDELAEVRPDAIMLSSAHGRDIAHLGAQLAVHEAEHGLPDGGIGIIALVVSAAGVLATASFAGASPRLRGIGWDAALASELGAEPLTDEGDWSPVLAQARAMARLAASAAGVAAIEAAYPGKDPRKVIGAARRDGFAAMFARDARQAQAIRGES</sequence>
<dbReference type="GO" id="GO:0003824">
    <property type="term" value="F:catalytic activity"/>
    <property type="evidence" value="ECO:0007669"/>
    <property type="project" value="InterPro"/>
</dbReference>
<dbReference type="EMBL" id="BJZV01000005">
    <property type="protein sequence ID" value="GEP09461.1"/>
    <property type="molecule type" value="Genomic_DNA"/>
</dbReference>
<dbReference type="OrthoDB" id="9800547at2"/>
<dbReference type="InterPro" id="IPR040442">
    <property type="entry name" value="Pyrv_kinase-like_dom_sf"/>
</dbReference>
<dbReference type="Proteomes" id="UP000321750">
    <property type="component" value="Unassembled WGS sequence"/>
</dbReference>
<keyword evidence="2" id="KW-1185">Reference proteome</keyword>
<dbReference type="Gene3D" id="3.20.20.60">
    <property type="entry name" value="Phosphoenolpyruvate-binding domains"/>
    <property type="match status" value="1"/>
</dbReference>
<proteinExistence type="predicted"/>
<evidence type="ECO:0008006" key="3">
    <source>
        <dbReference type="Google" id="ProtNLM"/>
    </source>
</evidence>
<reference evidence="1 2" key="1">
    <citation type="submission" date="2019-07" db="EMBL/GenBank/DDBJ databases">
        <title>Whole genome shotgun sequence of Methylobacterium gnaphalii NBRC 107716.</title>
        <authorList>
            <person name="Hosoyama A."/>
            <person name="Uohara A."/>
            <person name="Ohji S."/>
            <person name="Ichikawa N."/>
        </authorList>
    </citation>
    <scope>NUCLEOTIDE SEQUENCE [LARGE SCALE GENOMIC DNA]</scope>
    <source>
        <strain evidence="1 2">NBRC 107716</strain>
    </source>
</reference>
<accession>A0A512JHL9</accession>
<protein>
    <recommendedName>
        <fullName evidence="3">HpcH/HpaI aldolase/citrate lyase domain-containing protein</fullName>
    </recommendedName>
</protein>
<evidence type="ECO:0000313" key="1">
    <source>
        <dbReference type="EMBL" id="GEP09461.1"/>
    </source>
</evidence>
<comment type="caution">
    <text evidence="1">The sequence shown here is derived from an EMBL/GenBank/DDBJ whole genome shotgun (WGS) entry which is preliminary data.</text>
</comment>